<feature type="compositionally biased region" description="Low complexity" evidence="1">
    <location>
        <begin position="220"/>
        <end position="239"/>
    </location>
</feature>
<sequence>TYLKASATDFKFRLSYSICLVFFTPYFGRLLSLLNLSASSISTKSSAHLILLDSRNQALHCDGISALGGMTRVRKSVSSRYPSDRFSKKHVCNDDGSVLVVSKKTKNMIKHDLKTMAATDMLVDDPNEKASNPLTECSENILSKRRSTMLSDTDNNAMHRIIKKVPRKKRHKCKLRSQLTHNQNLKSLLHPVKQLTKTSEAYANQQSIIRFSTDQSKTAVSNQKSKSSNSRSQHSKVSNNHTIKEKRPLSINVLNSFRSLLQQF</sequence>
<organism evidence="3">
    <name type="scientific">Schistosoma japonicum</name>
    <name type="common">Blood fluke</name>
    <dbReference type="NCBI Taxonomy" id="6182"/>
    <lineage>
        <taxon>Eukaryota</taxon>
        <taxon>Metazoa</taxon>
        <taxon>Spiralia</taxon>
        <taxon>Lophotrochozoa</taxon>
        <taxon>Platyhelminthes</taxon>
        <taxon>Trematoda</taxon>
        <taxon>Digenea</taxon>
        <taxon>Strigeidida</taxon>
        <taxon>Schistosomatoidea</taxon>
        <taxon>Schistosomatidae</taxon>
        <taxon>Schistosoma</taxon>
    </lineage>
</organism>
<name>Q5C661_SCHJA</name>
<dbReference type="EMBL" id="AY808974">
    <property type="protein sequence ID" value="AAX24863.2"/>
    <property type="molecule type" value="mRNA"/>
</dbReference>
<dbReference type="AlphaFoldDB" id="Q5C661"/>
<evidence type="ECO:0000313" key="3">
    <source>
        <dbReference type="EMBL" id="AAX24863.2"/>
    </source>
</evidence>
<evidence type="ECO:0000256" key="1">
    <source>
        <dbReference type="SAM" id="MobiDB-lite"/>
    </source>
</evidence>
<feature type="region of interest" description="Disordered" evidence="1">
    <location>
        <begin position="214"/>
        <end position="244"/>
    </location>
</feature>
<keyword evidence="2" id="KW-1133">Transmembrane helix</keyword>
<keyword evidence="2" id="KW-0812">Transmembrane</keyword>
<proteinExistence type="evidence at transcript level"/>
<accession>Q5C661</accession>
<protein>
    <submittedName>
        <fullName evidence="3">SJCHGC09223 protein</fullName>
    </submittedName>
</protein>
<evidence type="ECO:0000256" key="2">
    <source>
        <dbReference type="SAM" id="Phobius"/>
    </source>
</evidence>
<feature type="transmembrane region" description="Helical" evidence="2">
    <location>
        <begin position="14"/>
        <end position="36"/>
    </location>
</feature>
<feature type="non-terminal residue" evidence="3">
    <location>
        <position position="1"/>
    </location>
</feature>
<keyword evidence="2" id="KW-0472">Membrane</keyword>
<reference evidence="3" key="1">
    <citation type="journal article" date="2006" name="PLoS Pathog.">
        <title>New perspectives on host-parasite interplay by comparative transcriptomic and proteomic analyses of Schistosoma japonicum.</title>
        <authorList>
            <person name="Liu F."/>
            <person name="Lu J."/>
            <person name="Hu W."/>
            <person name="Wang S.Y."/>
            <person name="Cui S.J."/>
            <person name="Chi M."/>
            <person name="Yan Q."/>
            <person name="Wang X.R."/>
            <person name="Song H.D."/>
            <person name="Xu X.N."/>
            <person name="Wang J.J."/>
            <person name="Zhang X.L."/>
            <person name="Zhang X."/>
            <person name="Wang Z.Q."/>
            <person name="Xue C.L."/>
            <person name="Brindley P.J."/>
            <person name="McManus D.P."/>
            <person name="Yang P.Y."/>
            <person name="Feng Z."/>
            <person name="Chen Z."/>
            <person name="Han Z.G."/>
        </authorList>
    </citation>
    <scope>NUCLEOTIDE SEQUENCE</scope>
</reference>